<evidence type="ECO:0000256" key="5">
    <source>
        <dbReference type="ARBA" id="ARBA00023136"/>
    </source>
</evidence>
<dbReference type="InterPro" id="IPR036259">
    <property type="entry name" value="MFS_trans_sf"/>
</dbReference>
<feature type="transmembrane region" description="Helical" evidence="7">
    <location>
        <begin position="378"/>
        <end position="398"/>
    </location>
</feature>
<reference evidence="9" key="1">
    <citation type="submission" date="2021-11" db="EMBL/GenBank/DDBJ databases">
        <title>Purpureocillium_takamizusanense_genome.</title>
        <authorList>
            <person name="Nguyen N.-H."/>
        </authorList>
    </citation>
    <scope>NUCLEOTIDE SEQUENCE</scope>
    <source>
        <strain evidence="9">PT3</strain>
    </source>
</reference>
<name>A0A9Q8VE50_9HYPO</name>
<dbReference type="AlphaFoldDB" id="A0A9Q8VE50"/>
<feature type="transmembrane region" description="Helical" evidence="7">
    <location>
        <begin position="116"/>
        <end position="136"/>
    </location>
</feature>
<dbReference type="InterPro" id="IPR020846">
    <property type="entry name" value="MFS_dom"/>
</dbReference>
<feature type="transmembrane region" description="Helical" evidence="7">
    <location>
        <begin position="274"/>
        <end position="292"/>
    </location>
</feature>
<feature type="transmembrane region" description="Helical" evidence="7">
    <location>
        <begin position="435"/>
        <end position="457"/>
    </location>
</feature>
<feature type="transmembrane region" description="Helical" evidence="7">
    <location>
        <begin position="469"/>
        <end position="492"/>
    </location>
</feature>
<feature type="transmembrane region" description="Helical" evidence="7">
    <location>
        <begin position="341"/>
        <end position="366"/>
    </location>
</feature>
<organism evidence="9 10">
    <name type="scientific">Purpureocillium takamizusanense</name>
    <dbReference type="NCBI Taxonomy" id="2060973"/>
    <lineage>
        <taxon>Eukaryota</taxon>
        <taxon>Fungi</taxon>
        <taxon>Dikarya</taxon>
        <taxon>Ascomycota</taxon>
        <taxon>Pezizomycotina</taxon>
        <taxon>Sordariomycetes</taxon>
        <taxon>Hypocreomycetidae</taxon>
        <taxon>Hypocreales</taxon>
        <taxon>Ophiocordycipitaceae</taxon>
        <taxon>Purpureocillium</taxon>
    </lineage>
</organism>
<keyword evidence="2" id="KW-0813">Transport</keyword>
<gene>
    <name evidence="9" type="ORF">JDV02_007866</name>
</gene>
<dbReference type="FunFam" id="1.20.1250.20:FF:000196">
    <property type="entry name" value="MFS toxin efflux pump (AflT)"/>
    <property type="match status" value="1"/>
</dbReference>
<dbReference type="InterPro" id="IPR011701">
    <property type="entry name" value="MFS"/>
</dbReference>
<dbReference type="Pfam" id="PF07690">
    <property type="entry name" value="MFS_1"/>
    <property type="match status" value="1"/>
</dbReference>
<keyword evidence="3 7" id="KW-0812">Transmembrane</keyword>
<accession>A0A9Q8VE50</accession>
<evidence type="ECO:0000259" key="8">
    <source>
        <dbReference type="PROSITE" id="PS50850"/>
    </source>
</evidence>
<feature type="transmembrane region" description="Helical" evidence="7">
    <location>
        <begin position="169"/>
        <end position="194"/>
    </location>
</feature>
<dbReference type="OrthoDB" id="10021397at2759"/>
<comment type="subcellular location">
    <subcellularLocation>
        <location evidence="1">Membrane</location>
        <topology evidence="1">Multi-pass membrane protein</topology>
    </subcellularLocation>
</comment>
<feature type="transmembrane region" description="Helical" evidence="7">
    <location>
        <begin position="542"/>
        <end position="560"/>
    </location>
</feature>
<evidence type="ECO:0000313" key="10">
    <source>
        <dbReference type="Proteomes" id="UP000829364"/>
    </source>
</evidence>
<feature type="transmembrane region" description="Helical" evidence="7">
    <location>
        <begin position="76"/>
        <end position="96"/>
    </location>
</feature>
<feature type="domain" description="Major facilitator superfamily (MFS) profile" evidence="8">
    <location>
        <begin position="79"/>
        <end position="565"/>
    </location>
</feature>
<keyword evidence="5 7" id="KW-0472">Membrane</keyword>
<keyword evidence="10" id="KW-1185">Reference proteome</keyword>
<evidence type="ECO:0000256" key="6">
    <source>
        <dbReference type="SAM" id="MobiDB-lite"/>
    </source>
</evidence>
<evidence type="ECO:0000256" key="3">
    <source>
        <dbReference type="ARBA" id="ARBA00022692"/>
    </source>
</evidence>
<dbReference type="SUPFAM" id="SSF103473">
    <property type="entry name" value="MFS general substrate transporter"/>
    <property type="match status" value="1"/>
</dbReference>
<feature type="transmembrane region" description="Helical" evidence="7">
    <location>
        <begin position="143"/>
        <end position="163"/>
    </location>
</feature>
<keyword evidence="4 7" id="KW-1133">Transmembrane helix</keyword>
<dbReference type="Gene3D" id="1.20.1720.10">
    <property type="entry name" value="Multidrug resistance protein D"/>
    <property type="match status" value="1"/>
</dbReference>
<evidence type="ECO:0000256" key="1">
    <source>
        <dbReference type="ARBA" id="ARBA00004141"/>
    </source>
</evidence>
<dbReference type="KEGG" id="ptkz:JDV02_007866"/>
<dbReference type="EMBL" id="CP086360">
    <property type="protein sequence ID" value="UNI21921.1"/>
    <property type="molecule type" value="Genomic_DNA"/>
</dbReference>
<feature type="transmembrane region" description="Helical" evidence="7">
    <location>
        <begin position="405"/>
        <end position="423"/>
    </location>
</feature>
<feature type="compositionally biased region" description="Basic and acidic residues" evidence="6">
    <location>
        <begin position="42"/>
        <end position="51"/>
    </location>
</feature>
<feature type="region of interest" description="Disordered" evidence="6">
    <location>
        <begin position="1"/>
        <end position="68"/>
    </location>
</feature>
<feature type="transmembrane region" description="Helical" evidence="7">
    <location>
        <begin position="236"/>
        <end position="253"/>
    </location>
</feature>
<dbReference type="CDD" id="cd17502">
    <property type="entry name" value="MFS_Azr1_MDR_like"/>
    <property type="match status" value="1"/>
</dbReference>
<dbReference type="PROSITE" id="PS50850">
    <property type="entry name" value="MFS"/>
    <property type="match status" value="1"/>
</dbReference>
<dbReference type="Gene3D" id="1.20.1250.20">
    <property type="entry name" value="MFS general substrate transporter like domains"/>
    <property type="match status" value="1"/>
</dbReference>
<dbReference type="GeneID" id="72069814"/>
<dbReference type="PANTHER" id="PTHR23501:SF201">
    <property type="entry name" value="MFS AFLATOXIN EFFLUX PUMP"/>
    <property type="match status" value="1"/>
</dbReference>
<proteinExistence type="predicted"/>
<dbReference type="GO" id="GO:0022857">
    <property type="term" value="F:transmembrane transporter activity"/>
    <property type="evidence" value="ECO:0007669"/>
    <property type="project" value="InterPro"/>
</dbReference>
<evidence type="ECO:0000256" key="2">
    <source>
        <dbReference type="ARBA" id="ARBA00022448"/>
    </source>
</evidence>
<dbReference type="Proteomes" id="UP000829364">
    <property type="component" value="Chromosome 7"/>
</dbReference>
<protein>
    <recommendedName>
        <fullName evidence="8">Major facilitator superfamily (MFS) profile domain-containing protein</fullName>
    </recommendedName>
</protein>
<evidence type="ECO:0000313" key="9">
    <source>
        <dbReference type="EMBL" id="UNI21921.1"/>
    </source>
</evidence>
<dbReference type="PANTHER" id="PTHR23501">
    <property type="entry name" value="MAJOR FACILITATOR SUPERFAMILY"/>
    <property type="match status" value="1"/>
</dbReference>
<feature type="transmembrane region" description="Helical" evidence="7">
    <location>
        <begin position="304"/>
        <end position="321"/>
    </location>
</feature>
<dbReference type="GO" id="GO:0005886">
    <property type="term" value="C:plasma membrane"/>
    <property type="evidence" value="ECO:0007669"/>
    <property type="project" value="TreeGrafter"/>
</dbReference>
<dbReference type="FunFam" id="1.20.1720.10:FF:000012">
    <property type="entry name" value="MFS toxin efflux pump (AflT)"/>
    <property type="match status" value="1"/>
</dbReference>
<sequence>MAIDQPTESAEDRPNRASLSSSSTKGGDAKKNESATVPATVPEKEAGEPVSEKPQQPGPGPQDETEKNYKPKTAKFWLIMLSAFVSMFLVALDRTILSTAIPRITDDFGSLGDIGWYGAAYMLTTAAFQLVFGRIYRFYSLRWTFLTCIIIFEVGSALCGAAPNSPVFIVGRSIAGLGSAGIMTGSMLIVIPMVPLHKRPMFQSMFGLVFGISSVAGPLIGGAFTERATWRWCFYMNLPIGAVAFIFLFFFLNPATKPQQPTTTKEKILRLDPLGTFFFIPSTVSLILALQWGGSTYPWSNWRIILLFVVAGVLGLAFAAVQVKMPQSATLPVRIIGQRSILAGTFFMLFLAGGMIASVYYIPLWFQTTHGVDPVKSGIYTIPLVLSLVVAGIVSAAFTQNIGYYVPSMILGGCITAVGQGMMTTFTPTTGSSHWIAYQFLTGFGVGLGMQTVGLAVQAVLPKDDIPSGLAVTFFAQQLGGAIFVSVGQTILSGLLVSRLSHLPGLDPEMIVSTGATQLRHVVPPQYFDTVINAYNYACTRIFFLGVALAVAQLASALCMEWKNIKKGKHTPPPEDAGE</sequence>
<dbReference type="RefSeq" id="XP_047845402.1">
    <property type="nucleotide sequence ID" value="XM_047989402.1"/>
</dbReference>
<evidence type="ECO:0000256" key="7">
    <source>
        <dbReference type="SAM" id="Phobius"/>
    </source>
</evidence>
<feature type="transmembrane region" description="Helical" evidence="7">
    <location>
        <begin position="206"/>
        <end position="224"/>
    </location>
</feature>
<evidence type="ECO:0000256" key="4">
    <source>
        <dbReference type="ARBA" id="ARBA00022989"/>
    </source>
</evidence>